<dbReference type="Proteomes" id="UP000033491">
    <property type="component" value="Unassembled WGS sequence"/>
</dbReference>
<dbReference type="OrthoDB" id="9796817at2"/>
<dbReference type="PATRIC" id="fig|216463.3.peg.1916"/>
<keyword evidence="3 4" id="KW-0732">Signal</keyword>
<dbReference type="GO" id="GO:0042597">
    <property type="term" value="C:periplasmic space"/>
    <property type="evidence" value="ECO:0007669"/>
    <property type="project" value="UniProtKB-ARBA"/>
</dbReference>
<proteinExistence type="inferred from homology"/>
<evidence type="ECO:0000313" key="6">
    <source>
        <dbReference type="EMBL" id="KJW13736.1"/>
    </source>
</evidence>
<dbReference type="Pfam" id="PF00496">
    <property type="entry name" value="SBP_bac_5"/>
    <property type="match status" value="1"/>
</dbReference>
<protein>
    <submittedName>
        <fullName evidence="6">Peptide ABC transporter substrate-binding protein</fullName>
    </submittedName>
</protein>
<comment type="similarity">
    <text evidence="1">Belongs to the bacterial solute-binding protein 5 family.</text>
</comment>
<dbReference type="EMBL" id="JZCR01000003">
    <property type="protein sequence ID" value="KJW13736.1"/>
    <property type="molecule type" value="Genomic_DNA"/>
</dbReference>
<name>A0A0F3RUQ5_9LACO</name>
<evidence type="ECO:0000256" key="4">
    <source>
        <dbReference type="SAM" id="SignalP"/>
    </source>
</evidence>
<dbReference type="PANTHER" id="PTHR30290">
    <property type="entry name" value="PERIPLASMIC BINDING COMPONENT OF ABC TRANSPORTER"/>
    <property type="match status" value="1"/>
</dbReference>
<feature type="domain" description="Solute-binding protein family 5" evidence="5">
    <location>
        <begin position="109"/>
        <end position="513"/>
    </location>
</feature>
<dbReference type="PROSITE" id="PS51257">
    <property type="entry name" value="PROKAR_LIPOPROTEIN"/>
    <property type="match status" value="1"/>
</dbReference>
<feature type="chain" id="PRO_5039090917" evidence="4">
    <location>
        <begin position="21"/>
        <end position="604"/>
    </location>
</feature>
<evidence type="ECO:0000256" key="3">
    <source>
        <dbReference type="ARBA" id="ARBA00022729"/>
    </source>
</evidence>
<dbReference type="CDD" id="cd08510">
    <property type="entry name" value="PBP2_Lactococcal_OppA_like"/>
    <property type="match status" value="1"/>
</dbReference>
<keyword evidence="2" id="KW-0813">Transport</keyword>
<dbReference type="AlphaFoldDB" id="A0A0F3RUQ5"/>
<sequence length="604" mass="66755">MVKKKLVLSAMAVLATLSLAACSSKKSSSQSAGTTASVKLSTNYNNTSKTNSSATKNGTLKLAEVNDSPFQGISDPVLASNAEDADVFAPGGSGNLFNVDKNFKIIDGGLANQRLSRKNKTATITLRKNAKWSNGMKVTAKDIEYAYEVVANKNTTSQQYSTDYNAIKGMAAYHSGKAKTISGITYPDGQKGRSVVIHFTKMSPSMKFSGNSFIWGTVEPYEYIKNVPIAKLASSKQVRKNPIFTGPYKLDKVVEGESTSWSPNKYYYGKKAQIGHISINVVSSNNIDKAIQSKKYDAAVPNTSGSLGGTDYKNLKSLKNYKIVGQSALSYSYFAFNLGYYNTKTGKNVSDPNAKMANKSLRQAMMYALNQDQIIKKFGNGVSWRANTLIPPVFQKYYDASEKGYSLNMKKAKALLDKAGYKKRNGSKWRSDPKGKALKIYFGAMTSNAANTASYQDYLQQWHKLGLNVQYTGGKPMEMNSFYDTLQKPKQNKMDIWIGAWSTSSEPSQSQLYGESAAFNMGHFVTKKNTQLIDAMNDNSAWNDTKRTKTFKEWQKYMNEQAAVVGNKFSYAWTPVNKRVKGFNVSPANNEFYSNLTLTSSKLQ</sequence>
<dbReference type="InterPro" id="IPR000914">
    <property type="entry name" value="SBP_5_dom"/>
</dbReference>
<dbReference type="Gene3D" id="3.40.190.10">
    <property type="entry name" value="Periplasmic binding protein-like II"/>
    <property type="match status" value="1"/>
</dbReference>
<organism evidence="6 7">
    <name type="scientific">Levilactobacillus spicheri</name>
    <dbReference type="NCBI Taxonomy" id="216463"/>
    <lineage>
        <taxon>Bacteria</taxon>
        <taxon>Bacillati</taxon>
        <taxon>Bacillota</taxon>
        <taxon>Bacilli</taxon>
        <taxon>Lactobacillales</taxon>
        <taxon>Lactobacillaceae</taxon>
        <taxon>Levilactobacillus</taxon>
    </lineage>
</organism>
<dbReference type="PANTHER" id="PTHR30290:SF9">
    <property type="entry name" value="OLIGOPEPTIDE-BINDING PROTEIN APPA"/>
    <property type="match status" value="1"/>
</dbReference>
<dbReference type="RefSeq" id="WP_045806228.1">
    <property type="nucleotide sequence ID" value="NZ_JZCR01000003.1"/>
</dbReference>
<accession>A0A0F3RUQ5</accession>
<evidence type="ECO:0000313" key="7">
    <source>
        <dbReference type="Proteomes" id="UP000033491"/>
    </source>
</evidence>
<dbReference type="GO" id="GO:0043190">
    <property type="term" value="C:ATP-binding cassette (ABC) transporter complex"/>
    <property type="evidence" value="ECO:0007669"/>
    <property type="project" value="InterPro"/>
</dbReference>
<comment type="caution">
    <text evidence="6">The sequence shown here is derived from an EMBL/GenBank/DDBJ whole genome shotgun (WGS) entry which is preliminary data.</text>
</comment>
<evidence type="ECO:0000259" key="5">
    <source>
        <dbReference type="Pfam" id="PF00496"/>
    </source>
</evidence>
<dbReference type="GO" id="GO:0015833">
    <property type="term" value="P:peptide transport"/>
    <property type="evidence" value="ECO:0007669"/>
    <property type="project" value="TreeGrafter"/>
</dbReference>
<dbReference type="SUPFAM" id="SSF53850">
    <property type="entry name" value="Periplasmic binding protein-like II"/>
    <property type="match status" value="1"/>
</dbReference>
<dbReference type="InterPro" id="IPR030678">
    <property type="entry name" value="Peptide/Ni-bd"/>
</dbReference>
<reference evidence="6 7" key="1">
    <citation type="submission" date="2015-03" db="EMBL/GenBank/DDBJ databases">
        <authorList>
            <person name="Zheng J."/>
            <person name="Ganezle M."/>
        </authorList>
    </citation>
    <scope>NUCLEOTIDE SEQUENCE [LARGE SCALE GENOMIC DNA]</scope>
    <source>
        <strain evidence="6 7">LP38</strain>
    </source>
</reference>
<feature type="signal peptide" evidence="4">
    <location>
        <begin position="1"/>
        <end position="20"/>
    </location>
</feature>
<evidence type="ECO:0000256" key="1">
    <source>
        <dbReference type="ARBA" id="ARBA00005695"/>
    </source>
</evidence>
<dbReference type="GO" id="GO:1904680">
    <property type="term" value="F:peptide transmembrane transporter activity"/>
    <property type="evidence" value="ECO:0007669"/>
    <property type="project" value="TreeGrafter"/>
</dbReference>
<dbReference type="STRING" id="216463.VC81_00675"/>
<dbReference type="InterPro" id="IPR039424">
    <property type="entry name" value="SBP_5"/>
</dbReference>
<gene>
    <name evidence="6" type="ORF">VC81_00675</name>
</gene>
<dbReference type="Gene3D" id="3.10.105.10">
    <property type="entry name" value="Dipeptide-binding Protein, Domain 3"/>
    <property type="match status" value="1"/>
</dbReference>
<dbReference type="PIRSF" id="PIRSF002741">
    <property type="entry name" value="MppA"/>
    <property type="match status" value="1"/>
</dbReference>
<evidence type="ECO:0000256" key="2">
    <source>
        <dbReference type="ARBA" id="ARBA00022448"/>
    </source>
</evidence>